<protein>
    <submittedName>
        <fullName evidence="3">FecR domain-containing protein</fullName>
    </submittedName>
</protein>
<keyword evidence="1" id="KW-1133">Transmembrane helix</keyword>
<evidence type="ECO:0000256" key="1">
    <source>
        <dbReference type="SAM" id="Phobius"/>
    </source>
</evidence>
<proteinExistence type="predicted"/>
<keyword evidence="1" id="KW-0812">Transmembrane</keyword>
<feature type="domain" description="FecR protein" evidence="2">
    <location>
        <begin position="131"/>
        <end position="213"/>
    </location>
</feature>
<feature type="transmembrane region" description="Helical" evidence="1">
    <location>
        <begin position="94"/>
        <end position="114"/>
    </location>
</feature>
<reference evidence="3 4" key="1">
    <citation type="submission" date="2021-01" db="EMBL/GenBank/DDBJ databases">
        <title>Chryseolinea sp. Jin1 Genome sequencing and assembly.</title>
        <authorList>
            <person name="Kim I."/>
        </authorList>
    </citation>
    <scope>NUCLEOTIDE SEQUENCE [LARGE SCALE GENOMIC DNA]</scope>
    <source>
        <strain evidence="3 4">Jin1</strain>
    </source>
</reference>
<evidence type="ECO:0000313" key="3">
    <source>
        <dbReference type="EMBL" id="MBL0740373.1"/>
    </source>
</evidence>
<name>A0ABS1KLM1_9BACT</name>
<dbReference type="RefSeq" id="WP_202007622.1">
    <property type="nucleotide sequence ID" value="NZ_JAERRB010000001.1"/>
</dbReference>
<dbReference type="Gene3D" id="2.60.120.1440">
    <property type="match status" value="1"/>
</dbReference>
<gene>
    <name evidence="3" type="ORF">JI741_04050</name>
</gene>
<evidence type="ECO:0000313" key="4">
    <source>
        <dbReference type="Proteomes" id="UP000613030"/>
    </source>
</evidence>
<dbReference type="InterPro" id="IPR012373">
    <property type="entry name" value="Ferrdict_sens_TM"/>
</dbReference>
<comment type="caution">
    <text evidence="3">The sequence shown here is derived from an EMBL/GenBank/DDBJ whole genome shotgun (WGS) entry which is preliminary data.</text>
</comment>
<accession>A0ABS1KLM1</accession>
<evidence type="ECO:0000259" key="2">
    <source>
        <dbReference type="Pfam" id="PF04773"/>
    </source>
</evidence>
<keyword evidence="1" id="KW-0472">Membrane</keyword>
<dbReference type="EMBL" id="JAERRB010000001">
    <property type="protein sequence ID" value="MBL0740373.1"/>
    <property type="molecule type" value="Genomic_DNA"/>
</dbReference>
<keyword evidence="4" id="KW-1185">Reference proteome</keyword>
<sequence length="368" mass="41912">MNTDLNLTLEKISAYLSGQLTAAERETFETWLNASDENRQLFHDTKIIWEASNIRHTVRHADTEAELTKFMQRIRETDAARDSKIVHLFKERPWIWKVAATLLFTVLASYVLFFHGSTTEFDLSSGNRVMMVYLPDSTKVWLNTNSRISYTKDFHGPLRWVYLEGEAYFQVTPNPNRPFEVITKNTLTRVLGTSFNVNVEDTLTTLSVAEGKVLFGNVENPKGGLVLTKKESASYSSTSHMLERSSTPALHIGAWREKNNPDYEQEARGIATYLSHRHTWKKNPIHQSVIEGELKNTAAIVTYKNIVLRVSYAKAGGAERTTHLTISEPVHPGETIDYKRRLLDIFTETAYVNITIESAEVVLDDRTP</sequence>
<dbReference type="PANTHER" id="PTHR30273:SF2">
    <property type="entry name" value="PROTEIN FECR"/>
    <property type="match status" value="1"/>
</dbReference>
<dbReference type="PANTHER" id="PTHR30273">
    <property type="entry name" value="PERIPLASMIC SIGNAL SENSOR AND SIGMA FACTOR ACTIVATOR FECR-RELATED"/>
    <property type="match status" value="1"/>
</dbReference>
<dbReference type="InterPro" id="IPR006860">
    <property type="entry name" value="FecR"/>
</dbReference>
<dbReference type="Proteomes" id="UP000613030">
    <property type="component" value="Unassembled WGS sequence"/>
</dbReference>
<dbReference type="Pfam" id="PF04773">
    <property type="entry name" value="FecR"/>
    <property type="match status" value="1"/>
</dbReference>
<organism evidence="3 4">
    <name type="scientific">Chryseolinea lacunae</name>
    <dbReference type="NCBI Taxonomy" id="2801331"/>
    <lineage>
        <taxon>Bacteria</taxon>
        <taxon>Pseudomonadati</taxon>
        <taxon>Bacteroidota</taxon>
        <taxon>Cytophagia</taxon>
        <taxon>Cytophagales</taxon>
        <taxon>Fulvivirgaceae</taxon>
        <taxon>Chryseolinea</taxon>
    </lineage>
</organism>